<keyword evidence="2" id="KW-1185">Reference proteome</keyword>
<accession>A0A8S0R0H3</accession>
<comment type="caution">
    <text evidence="1">The sequence shown here is derived from an EMBL/GenBank/DDBJ whole genome shotgun (WGS) entry which is preliminary data.</text>
</comment>
<dbReference type="PANTHER" id="PTHR21551:SF24">
    <property type="entry name" value="PROTEIN PAT1 HOMOLOG 2"/>
    <property type="match status" value="1"/>
</dbReference>
<dbReference type="OrthoDB" id="1710259at2759"/>
<evidence type="ECO:0000313" key="1">
    <source>
        <dbReference type="EMBL" id="CAA2971689.1"/>
    </source>
</evidence>
<dbReference type="AlphaFoldDB" id="A0A8S0R0H3"/>
<dbReference type="GO" id="GO:0003723">
    <property type="term" value="F:RNA binding"/>
    <property type="evidence" value="ECO:0007669"/>
    <property type="project" value="TreeGrafter"/>
</dbReference>
<evidence type="ECO:0000313" key="2">
    <source>
        <dbReference type="Proteomes" id="UP000594638"/>
    </source>
</evidence>
<dbReference type="Gramene" id="OE9A001038T1">
    <property type="protein sequence ID" value="OE9A001038C1"/>
    <property type="gene ID" value="OE9A001038"/>
</dbReference>
<dbReference type="GO" id="GO:0000932">
    <property type="term" value="C:P-body"/>
    <property type="evidence" value="ECO:0007669"/>
    <property type="project" value="TreeGrafter"/>
</dbReference>
<organism evidence="1 2">
    <name type="scientific">Olea europaea subsp. europaea</name>
    <dbReference type="NCBI Taxonomy" id="158383"/>
    <lineage>
        <taxon>Eukaryota</taxon>
        <taxon>Viridiplantae</taxon>
        <taxon>Streptophyta</taxon>
        <taxon>Embryophyta</taxon>
        <taxon>Tracheophyta</taxon>
        <taxon>Spermatophyta</taxon>
        <taxon>Magnoliopsida</taxon>
        <taxon>eudicotyledons</taxon>
        <taxon>Gunneridae</taxon>
        <taxon>Pentapetalae</taxon>
        <taxon>asterids</taxon>
        <taxon>lamiids</taxon>
        <taxon>Lamiales</taxon>
        <taxon>Oleaceae</taxon>
        <taxon>Oleeae</taxon>
        <taxon>Olea</taxon>
    </lineage>
</organism>
<protein>
    <submittedName>
        <fullName evidence="1">Uncharacterized protein</fullName>
    </submittedName>
</protein>
<gene>
    <name evidence="1" type="ORF">OLEA9_A001038</name>
</gene>
<reference evidence="1 2" key="1">
    <citation type="submission" date="2019-12" db="EMBL/GenBank/DDBJ databases">
        <authorList>
            <person name="Alioto T."/>
            <person name="Alioto T."/>
            <person name="Gomez Garrido J."/>
        </authorList>
    </citation>
    <scope>NUCLEOTIDE SEQUENCE [LARGE SCALE GENOMIC DNA]</scope>
</reference>
<dbReference type="InterPro" id="IPR039900">
    <property type="entry name" value="Pat1-like"/>
</dbReference>
<dbReference type="EMBL" id="CACTIH010002022">
    <property type="protein sequence ID" value="CAA2971689.1"/>
    <property type="molecule type" value="Genomic_DNA"/>
</dbReference>
<sequence>MISHPRNSAGSQPHLHVDSFGRVCFLSIRRPCPLLEVDPLPSACGDGGAEPKLSEKLLEKEPMLEARITIEDGLCLLLDVDDIDPSLQLVYPLGKSGNSAGLAAKDDIVFLHSLSFQRSETDFKVPAAHLTWDAAEGVNNLAKTVSACVTGMDLISLNACLAAVVFSSEQPPLRPLVSPAGDGASNERLTYLSHPIAACNFSMPNPGLRQASFDAFFVLLTKYCVSKYDSIVQSIFTQGQPDTEVIGSEAVRAVGKEMPVGLLRASLPHTNERQRKLLNFDQ</sequence>
<proteinExistence type="predicted"/>
<name>A0A8S0R0H3_OLEEU</name>
<dbReference type="GO" id="GO:0033962">
    <property type="term" value="P:P-body assembly"/>
    <property type="evidence" value="ECO:0007669"/>
    <property type="project" value="TreeGrafter"/>
</dbReference>
<dbReference type="GO" id="GO:0000290">
    <property type="term" value="P:deadenylation-dependent decapping of nuclear-transcribed mRNA"/>
    <property type="evidence" value="ECO:0007669"/>
    <property type="project" value="InterPro"/>
</dbReference>
<dbReference type="PANTHER" id="PTHR21551">
    <property type="entry name" value="TOPOISOMERASE II-ASSOCIATED PROTEIN PAT1"/>
    <property type="match status" value="1"/>
</dbReference>
<dbReference type="Proteomes" id="UP000594638">
    <property type="component" value="Unassembled WGS sequence"/>
</dbReference>